<feature type="coiled-coil region" evidence="4">
    <location>
        <begin position="353"/>
        <end position="411"/>
    </location>
</feature>
<proteinExistence type="inferred from homology"/>
<dbReference type="PANTHER" id="PTHR32089:SF112">
    <property type="entry name" value="LYSOZYME-LIKE PROTEIN-RELATED"/>
    <property type="match status" value="1"/>
</dbReference>
<dbReference type="InterPro" id="IPR003660">
    <property type="entry name" value="HAMP_dom"/>
</dbReference>
<dbReference type="PROSITE" id="PS50111">
    <property type="entry name" value="CHEMOTAXIS_TRANSDUC_2"/>
    <property type="match status" value="1"/>
</dbReference>
<accession>A0ABD5XCZ3</accession>
<dbReference type="CDD" id="cd11386">
    <property type="entry name" value="MCP_signal"/>
    <property type="match status" value="1"/>
</dbReference>
<dbReference type="EMBL" id="JBHSZQ010000050">
    <property type="protein sequence ID" value="MFC7127414.1"/>
    <property type="molecule type" value="Genomic_DNA"/>
</dbReference>
<evidence type="ECO:0000256" key="2">
    <source>
        <dbReference type="ARBA" id="ARBA00029447"/>
    </source>
</evidence>
<dbReference type="Gene3D" id="1.10.287.950">
    <property type="entry name" value="Methyl-accepting chemotaxis protein"/>
    <property type="match status" value="1"/>
</dbReference>
<dbReference type="Gene3D" id="3.30.450.20">
    <property type="entry name" value="PAS domain"/>
    <property type="match status" value="2"/>
</dbReference>
<feature type="domain" description="HAMP" evidence="7">
    <location>
        <begin position="406"/>
        <end position="449"/>
    </location>
</feature>
<evidence type="ECO:0000259" key="6">
    <source>
        <dbReference type="PROSITE" id="PS50111"/>
    </source>
</evidence>
<dbReference type="SUPFAM" id="SSF58104">
    <property type="entry name" value="Methyl-accepting chemotaxis protein (MCP) signaling domain"/>
    <property type="match status" value="1"/>
</dbReference>
<dbReference type="Pfam" id="PF00672">
    <property type="entry name" value="HAMP"/>
    <property type="match status" value="1"/>
</dbReference>
<evidence type="ECO:0000313" key="8">
    <source>
        <dbReference type="EMBL" id="MFC7127414.1"/>
    </source>
</evidence>
<dbReference type="Proteomes" id="UP001596414">
    <property type="component" value="Unassembled WGS sequence"/>
</dbReference>
<evidence type="ECO:0000259" key="7">
    <source>
        <dbReference type="PROSITE" id="PS50885"/>
    </source>
</evidence>
<dbReference type="Gene3D" id="6.10.250.1910">
    <property type="match status" value="1"/>
</dbReference>
<reference evidence="8 9" key="1">
    <citation type="journal article" date="2014" name="Int. J. Syst. Evol. Microbiol.">
        <title>Complete genome sequence of Corynebacterium casei LMG S-19264T (=DSM 44701T), isolated from a smear-ripened cheese.</title>
        <authorList>
            <consortium name="US DOE Joint Genome Institute (JGI-PGF)"/>
            <person name="Walter F."/>
            <person name="Albersmeier A."/>
            <person name="Kalinowski J."/>
            <person name="Ruckert C."/>
        </authorList>
    </citation>
    <scope>NUCLEOTIDE SEQUENCE [LARGE SCALE GENOMIC DNA]</scope>
    <source>
        <strain evidence="8 9">CGMCC 4.7215</strain>
    </source>
</reference>
<evidence type="ECO:0000256" key="1">
    <source>
        <dbReference type="ARBA" id="ARBA00023224"/>
    </source>
</evidence>
<dbReference type="SMART" id="SM00283">
    <property type="entry name" value="MA"/>
    <property type="match status" value="1"/>
</dbReference>
<dbReference type="Pfam" id="PF00015">
    <property type="entry name" value="MCPsignal"/>
    <property type="match status" value="1"/>
</dbReference>
<comment type="similarity">
    <text evidence="2">Belongs to the methyl-accepting chemotaxis (MCP) protein family.</text>
</comment>
<gene>
    <name evidence="8" type="ORF">ACFQJ7_15545</name>
</gene>
<evidence type="ECO:0000313" key="9">
    <source>
        <dbReference type="Proteomes" id="UP001596414"/>
    </source>
</evidence>
<feature type="domain" description="HAMP" evidence="7">
    <location>
        <begin position="309"/>
        <end position="361"/>
    </location>
</feature>
<keyword evidence="1 3" id="KW-0807">Transducer</keyword>
<evidence type="ECO:0000256" key="4">
    <source>
        <dbReference type="SAM" id="Coils"/>
    </source>
</evidence>
<protein>
    <submittedName>
        <fullName evidence="8">Methyl-accepting chemotaxis protein</fullName>
    </submittedName>
</protein>
<dbReference type="InterPro" id="IPR004090">
    <property type="entry name" value="Chemotax_Me-accpt_rcpt"/>
</dbReference>
<sequence>MADRKSSVLPSFIQGSYAVQLGVALAFAILVMFAFGTIISVQASSTLEDNVEKDTKELANSQGGQLDSWLQSTERSVRASSDNPLLNGATEEEISQQLSRWVENKQVSKHVAAVHYLNTETMTIEASSNEQFIGADPSEQGAAFAKNPPTFSGPHDTHITEPFSVSLADHPIIAALSPVTGEQNYVLVYMPDIQAKSNSIAADAENSSTTIINQEGTYVTHPDGDRILEQSAIDAENYEGVTSEESRFLDDGEEQLLTFTGLESTDWVVVVETDREAALALSNQINSNLLGLILFAIINLGLVGVTVGTNTITSLRRLTERAQQMGNGDLDVELSTSREDEFGVLYNSFDDMRSSLREKIGEAETAREEAEKARAQAEEAKQGAVEESERMQQINQELESKATEYREVLDDVAAGNLTRRVDPDSENEAMQSVGEEINTTLDALEEILSTTKSFAREVLDASDRAGENAIEVDTASQEVRESIEEIFEGASEQNDRLQDAASDMEDLSAIAQEVASSAQQVASTSQSAAEVGETGREAAQEAIDEMNAIDEETDETVTEINELADELDEIGDIVDLITNIVEQTNMLALNASIEAARADAGGDGFAVVADEVKNLAEETREAAEDIEDRIARIQSQTGETVETIETTSHRITSGTETVGEAVDALERIVEYTEEVDVGIQEIDEATEQQARTSQNVMEVIDDLTDISQETAREADTVADAAEQQADSISEVSDSANQLRERTEALDQLLSRFTVTGEEDGVVAVSGGDA</sequence>
<feature type="coiled-coil region" evidence="4">
    <location>
        <begin position="480"/>
        <end position="507"/>
    </location>
</feature>
<dbReference type="PANTHER" id="PTHR32089">
    <property type="entry name" value="METHYL-ACCEPTING CHEMOTAXIS PROTEIN MCPB"/>
    <property type="match status" value="1"/>
</dbReference>
<keyword evidence="4" id="KW-0175">Coiled coil</keyword>
<feature type="transmembrane region" description="Helical" evidence="5">
    <location>
        <begin position="21"/>
        <end position="41"/>
    </location>
</feature>
<keyword evidence="5" id="KW-1133">Transmembrane helix</keyword>
<keyword evidence="5" id="KW-0812">Transmembrane</keyword>
<evidence type="ECO:0000256" key="3">
    <source>
        <dbReference type="PROSITE-ProRule" id="PRU00284"/>
    </source>
</evidence>
<dbReference type="PROSITE" id="PS50885">
    <property type="entry name" value="HAMP"/>
    <property type="match status" value="2"/>
</dbReference>
<dbReference type="CDD" id="cd06225">
    <property type="entry name" value="HAMP"/>
    <property type="match status" value="1"/>
</dbReference>
<dbReference type="AlphaFoldDB" id="A0ABD5XCZ3"/>
<feature type="coiled-coil region" evidence="4">
    <location>
        <begin position="609"/>
        <end position="636"/>
    </location>
</feature>
<organism evidence="8 9">
    <name type="scientific">Halovenus rubra</name>
    <dbReference type="NCBI Taxonomy" id="869890"/>
    <lineage>
        <taxon>Archaea</taxon>
        <taxon>Methanobacteriati</taxon>
        <taxon>Methanobacteriota</taxon>
        <taxon>Stenosarchaea group</taxon>
        <taxon>Halobacteria</taxon>
        <taxon>Halobacteriales</taxon>
        <taxon>Haloarculaceae</taxon>
        <taxon>Halovenus</taxon>
    </lineage>
</organism>
<dbReference type="RefSeq" id="WP_267637946.1">
    <property type="nucleotide sequence ID" value="NZ_JAODIY010000011.1"/>
</dbReference>
<name>A0ABD5XCZ3_9EURY</name>
<dbReference type="CDD" id="cd12912">
    <property type="entry name" value="PDC2_MCP_like"/>
    <property type="match status" value="1"/>
</dbReference>
<dbReference type="GO" id="GO:0007165">
    <property type="term" value="P:signal transduction"/>
    <property type="evidence" value="ECO:0007669"/>
    <property type="project" value="UniProtKB-KW"/>
</dbReference>
<feature type="domain" description="Methyl-accepting transducer" evidence="6">
    <location>
        <begin position="468"/>
        <end position="704"/>
    </location>
</feature>
<keyword evidence="5" id="KW-0472">Membrane</keyword>
<comment type="caution">
    <text evidence="8">The sequence shown here is derived from an EMBL/GenBank/DDBJ whole genome shotgun (WGS) entry which is preliminary data.</text>
</comment>
<dbReference type="InterPro" id="IPR004089">
    <property type="entry name" value="MCPsignal_dom"/>
</dbReference>
<evidence type="ECO:0000256" key="5">
    <source>
        <dbReference type="SAM" id="Phobius"/>
    </source>
</evidence>
<dbReference type="SMART" id="SM00304">
    <property type="entry name" value="HAMP"/>
    <property type="match status" value="3"/>
</dbReference>
<dbReference type="PRINTS" id="PR00260">
    <property type="entry name" value="CHEMTRNSDUCR"/>
</dbReference>